<dbReference type="InterPro" id="IPR027417">
    <property type="entry name" value="P-loop_NTPase"/>
</dbReference>
<dbReference type="SMART" id="SM00490">
    <property type="entry name" value="HELICc"/>
    <property type="match status" value="1"/>
</dbReference>
<dbReference type="EC" id="5.6.2.4" evidence="12"/>
<evidence type="ECO:0000256" key="1">
    <source>
        <dbReference type="ARBA" id="ARBA00001947"/>
    </source>
</evidence>
<dbReference type="InterPro" id="IPR018982">
    <property type="entry name" value="RQC_domain"/>
</dbReference>
<feature type="compositionally biased region" description="Polar residues" evidence="18">
    <location>
        <begin position="1034"/>
        <end position="1046"/>
    </location>
</feature>
<dbReference type="GO" id="GO:0009378">
    <property type="term" value="F:four-way junction helicase activity"/>
    <property type="evidence" value="ECO:0007669"/>
    <property type="project" value="TreeGrafter"/>
</dbReference>
<dbReference type="GO" id="GO:0006260">
    <property type="term" value="P:DNA replication"/>
    <property type="evidence" value="ECO:0007669"/>
    <property type="project" value="InterPro"/>
</dbReference>
<dbReference type="PROSITE" id="PS51194">
    <property type="entry name" value="HELICASE_CTER"/>
    <property type="match status" value="1"/>
</dbReference>
<evidence type="ECO:0000259" key="21">
    <source>
        <dbReference type="PROSITE" id="PS51192"/>
    </source>
</evidence>
<keyword evidence="10" id="KW-0539">Nucleus</keyword>
<comment type="catalytic activity">
    <reaction evidence="11">
        <text>Couples ATP hydrolysis with the unwinding of duplex DNA by translocating in the 3'-5' direction.</text>
        <dbReference type="EC" id="5.6.2.4"/>
    </reaction>
</comment>
<protein>
    <recommendedName>
        <fullName evidence="12">DNA 3'-5' helicase</fullName>
        <ecNumber evidence="12">5.6.2.4</ecNumber>
    </recommendedName>
    <alternativeName>
        <fullName evidence="15">Bloom syndrome protein homolog</fullName>
    </alternativeName>
    <alternativeName>
        <fullName evidence="13">DNA 3'-5' helicase BLM</fullName>
    </alternativeName>
    <alternativeName>
        <fullName evidence="16">RecQ helicase homolog</fullName>
    </alternativeName>
</protein>
<dbReference type="InterPro" id="IPR001650">
    <property type="entry name" value="Helicase_C-like"/>
</dbReference>
<dbReference type="InterPro" id="IPR002464">
    <property type="entry name" value="DNA/RNA_helicase_DEAH_CS"/>
</dbReference>
<dbReference type="InterPro" id="IPR032284">
    <property type="entry name" value="RecQ_Zn-bd"/>
</dbReference>
<evidence type="ECO:0000256" key="12">
    <source>
        <dbReference type="ARBA" id="ARBA00034808"/>
    </source>
</evidence>
<dbReference type="GeneID" id="115878344"/>
<feature type="domain" description="Helicase C-terminal" evidence="22">
    <location>
        <begin position="708"/>
        <end position="856"/>
    </location>
</feature>
<evidence type="ECO:0000256" key="13">
    <source>
        <dbReference type="ARBA" id="ARBA00044542"/>
    </source>
</evidence>
<dbReference type="InterPro" id="IPR002121">
    <property type="entry name" value="HRDC_dom"/>
</dbReference>
<dbReference type="Proteomes" id="UP000504635">
    <property type="component" value="Unplaced"/>
</dbReference>
<keyword evidence="17" id="KW-0862">Zinc</keyword>
<dbReference type="GO" id="GO:0005737">
    <property type="term" value="C:cytoplasm"/>
    <property type="evidence" value="ECO:0007669"/>
    <property type="project" value="TreeGrafter"/>
</dbReference>
<keyword evidence="7" id="KW-0067">ATP-binding</keyword>
<dbReference type="PROSITE" id="PS50966">
    <property type="entry name" value="ZF_SWIM"/>
    <property type="match status" value="1"/>
</dbReference>
<dbReference type="Pfam" id="PF00271">
    <property type="entry name" value="Helicase_C"/>
    <property type="match status" value="1"/>
</dbReference>
<dbReference type="PROSITE" id="PS51192">
    <property type="entry name" value="HELICASE_ATP_BIND_1"/>
    <property type="match status" value="1"/>
</dbReference>
<keyword evidence="8" id="KW-0238">DNA-binding</keyword>
<dbReference type="RefSeq" id="XP_030750667.1">
    <property type="nucleotide sequence ID" value="XM_030894807.1"/>
</dbReference>
<evidence type="ECO:0000256" key="10">
    <source>
        <dbReference type="ARBA" id="ARBA00023242"/>
    </source>
</evidence>
<dbReference type="NCBIfam" id="TIGR00614">
    <property type="entry name" value="recQ_fam"/>
    <property type="match status" value="1"/>
</dbReference>
<dbReference type="InterPro" id="IPR036390">
    <property type="entry name" value="WH_DNA-bd_sf"/>
</dbReference>
<dbReference type="GO" id="GO:0005694">
    <property type="term" value="C:chromosome"/>
    <property type="evidence" value="ECO:0007669"/>
    <property type="project" value="TreeGrafter"/>
</dbReference>
<evidence type="ECO:0000256" key="11">
    <source>
        <dbReference type="ARBA" id="ARBA00034617"/>
    </source>
</evidence>
<dbReference type="InParanoid" id="A0A6J2XHB5"/>
<dbReference type="GO" id="GO:0043138">
    <property type="term" value="F:3'-5' DNA helicase activity"/>
    <property type="evidence" value="ECO:0007669"/>
    <property type="project" value="UniProtKB-EC"/>
</dbReference>
<evidence type="ECO:0000256" key="15">
    <source>
        <dbReference type="ARBA" id="ARBA00076065"/>
    </source>
</evidence>
<evidence type="ECO:0000256" key="17">
    <source>
        <dbReference type="PROSITE-ProRule" id="PRU00325"/>
    </source>
</evidence>
<dbReference type="InterPro" id="IPR011545">
    <property type="entry name" value="DEAD/DEAH_box_helicase_dom"/>
</dbReference>
<dbReference type="GO" id="GO:0003677">
    <property type="term" value="F:DNA binding"/>
    <property type="evidence" value="ECO:0007669"/>
    <property type="project" value="UniProtKB-KW"/>
</dbReference>
<keyword evidence="17" id="KW-0863">Zinc-finger</keyword>
<feature type="region of interest" description="Disordered" evidence="18">
    <location>
        <begin position="1171"/>
        <end position="1237"/>
    </location>
</feature>
<dbReference type="AlphaFoldDB" id="A0A6J2XHB5"/>
<dbReference type="GO" id="GO:0005524">
    <property type="term" value="F:ATP binding"/>
    <property type="evidence" value="ECO:0007669"/>
    <property type="project" value="UniProtKB-KW"/>
</dbReference>
<dbReference type="InterPro" id="IPR044876">
    <property type="entry name" value="HRDC_dom_sf"/>
</dbReference>
<evidence type="ECO:0000259" key="20">
    <source>
        <dbReference type="PROSITE" id="PS50967"/>
    </source>
</evidence>
<dbReference type="SMART" id="SM00341">
    <property type="entry name" value="HRDC"/>
    <property type="match status" value="1"/>
</dbReference>
<feature type="compositionally biased region" description="Basic and acidic residues" evidence="18">
    <location>
        <begin position="1013"/>
        <end position="1032"/>
    </location>
</feature>
<keyword evidence="9" id="KW-0413">Isomerase</keyword>
<dbReference type="GO" id="GO:0000724">
    <property type="term" value="P:double-strand break repair via homologous recombination"/>
    <property type="evidence" value="ECO:0007669"/>
    <property type="project" value="TreeGrafter"/>
</dbReference>
<accession>A0A6J2XHB5</accession>
<dbReference type="InterPro" id="IPR010997">
    <property type="entry name" value="HRDC-like_sf"/>
</dbReference>
<evidence type="ECO:0000256" key="9">
    <source>
        <dbReference type="ARBA" id="ARBA00023235"/>
    </source>
</evidence>
<dbReference type="SMART" id="SM00487">
    <property type="entry name" value="DEXDc"/>
    <property type="match status" value="1"/>
</dbReference>
<evidence type="ECO:0000313" key="24">
    <source>
        <dbReference type="RefSeq" id="XP_030750667.1"/>
    </source>
</evidence>
<comment type="similarity">
    <text evidence="3">Belongs to the helicase family. RecQ subfamily.</text>
</comment>
<dbReference type="InterPro" id="IPR014001">
    <property type="entry name" value="Helicase_ATP-bd"/>
</dbReference>
<dbReference type="Pfam" id="PF16124">
    <property type="entry name" value="RecQ_Zn_bind"/>
    <property type="match status" value="1"/>
</dbReference>
<keyword evidence="5" id="KW-0378">Hydrolase</keyword>
<dbReference type="InterPro" id="IPR007527">
    <property type="entry name" value="Znf_SWIM"/>
</dbReference>
<dbReference type="GO" id="GO:0005634">
    <property type="term" value="C:nucleus"/>
    <property type="evidence" value="ECO:0007669"/>
    <property type="project" value="UniProtKB-SubCell"/>
</dbReference>
<dbReference type="FunFam" id="3.40.50.300:FF:000340">
    <property type="entry name" value="Bloom syndrome, RecQ helicase"/>
    <property type="match status" value="1"/>
</dbReference>
<dbReference type="KEGG" id="soy:115878344"/>
<evidence type="ECO:0000259" key="19">
    <source>
        <dbReference type="PROSITE" id="PS50966"/>
    </source>
</evidence>
<dbReference type="FunCoup" id="A0A6J2XHB5">
    <property type="interactions" value="141"/>
</dbReference>
<evidence type="ECO:0000256" key="18">
    <source>
        <dbReference type="SAM" id="MobiDB-lite"/>
    </source>
</evidence>
<dbReference type="SUPFAM" id="SSF46785">
    <property type="entry name" value="Winged helix' DNA-binding domain"/>
    <property type="match status" value="1"/>
</dbReference>
<keyword evidence="6" id="KW-0347">Helicase</keyword>
<dbReference type="FunFam" id="3.40.50.300:FF:000296">
    <property type="entry name" value="ATP-dependent DNA helicase RecQ"/>
    <property type="match status" value="1"/>
</dbReference>
<dbReference type="PANTHER" id="PTHR13710">
    <property type="entry name" value="DNA HELICASE RECQ FAMILY MEMBER"/>
    <property type="match status" value="1"/>
</dbReference>
<dbReference type="Pfam" id="PF00570">
    <property type="entry name" value="HRDC"/>
    <property type="match status" value="1"/>
</dbReference>
<sequence>MAHDALPPRRPPVGALPSCCAPLRLRAPAPRNPDSLLDITAKKVAETVPFARIEERYNRIPEPVQRRIVFWSFPRNERDICMYSSLSRVQSNQEPGSLAFCKGMKLLETGCVDNVLQVGFHLSGVVTAHRNSPPASLPCGAPEPPHKFKVSVSFDRCKITSVTCTCDTRDIFWCQHVVALSLYRIRNAESVRLRVPISAGKLAVNSKILGSKKLAKTVTRNNSISKYFNKETTTASVKTSKQDFFKDKISKSISLNKSESYSKQNQSSPSLKSLATGIKTPNKSMISNEVPTKEGPKKFTFKKRSEAERCVLFDNLVNNSTLKTDFFIPKFESKQKVLPKETKVIATDLNQDNKFESKTETTSIIEEKHEKCVEKGESQITEIISISQSLEITEADYMNDAEFEKKFGNIADQMYNASSSIIQEPSLLKKTTKSSIPDHDTEQLLNEMSTINWEDEEFNNEVKTTGFKDRTDDSAEFRTHYEHSDVMLEVLHQKFGLRSFRPQQKEVINASVTQHDCFVLMPTGGGKSLCYQLPAVLVPGVTVVISPLRALISDQVDKLNALDIPAAHLCSDLSRNQVDQIRLQLSLKEPPIKLLYLTPEKIKASHIISDLLSSLHKRGKLARFVIDEAHCLSQWGHDFRPDYKELGSLRMTYRDVPIICLTATATKQVENDVINILRLCNVKKFIMSFNRPNIKYQVIHKKAKANKEIAELIKTKFSKQSGIVYCLARKHCDQLAEEFNKLGIKSKPYHAGMGDAVREAIQREWMQDRFYVIVATIAFGMGIDKPDVRFVIHNSIPKSVEAFYQESGRAGRDGEVSYSYLFYNYSDVVQLQKLFALEKKSRSNIDAHNENLRQMVSFAENAVDCRRHLLLIHLGEHFDRRICRSNKATTCDNCENEGSSTTMEVSKEARELCTIIKDLASKENVTMCQAVAVYRGSRLKKLLERGHDRHPLYGAGARILINDANRILKHLILKQVLADFCVFTGEFPLVYIKPGQAFYRFLNSEQKLTISVSEERKSKPTPEPVVESRPRSTEPVSRPQTPASTSKAKKKPVAKLQAARKLELAQLKVRCHEDLLEECRRLAMERNLTLSSIMNLSAIKSMSDVLPQTRDEMLKIQHVTTANFDKYGQYFLKITADYRKKYDDMLPLTQVAEEQPMKCRPDEDDLFESFADLSSSSSSKPRRGGYKRKGTWKGNKGGFKRRKRNAGKSPRKSGAKSSWKGKKSSSSGLGLMPLHIK</sequence>
<comment type="catalytic activity">
    <reaction evidence="14">
        <text>ATP + H2O = ADP + phosphate + H(+)</text>
        <dbReference type="Rhea" id="RHEA:13065"/>
        <dbReference type="ChEBI" id="CHEBI:15377"/>
        <dbReference type="ChEBI" id="CHEBI:15378"/>
        <dbReference type="ChEBI" id="CHEBI:30616"/>
        <dbReference type="ChEBI" id="CHEBI:43474"/>
        <dbReference type="ChEBI" id="CHEBI:456216"/>
    </reaction>
</comment>
<dbReference type="CDD" id="cd18794">
    <property type="entry name" value="SF2_C_RecQ"/>
    <property type="match status" value="1"/>
</dbReference>
<name>A0A6J2XHB5_SITOR</name>
<dbReference type="SUPFAM" id="SSF52540">
    <property type="entry name" value="P-loop containing nucleoside triphosphate hydrolases"/>
    <property type="match status" value="1"/>
</dbReference>
<evidence type="ECO:0000256" key="14">
    <source>
        <dbReference type="ARBA" id="ARBA00049360"/>
    </source>
</evidence>
<dbReference type="OrthoDB" id="10261556at2759"/>
<organism evidence="23 24">
    <name type="scientific">Sitophilus oryzae</name>
    <name type="common">Rice weevil</name>
    <name type="synonym">Curculio oryzae</name>
    <dbReference type="NCBI Taxonomy" id="7048"/>
    <lineage>
        <taxon>Eukaryota</taxon>
        <taxon>Metazoa</taxon>
        <taxon>Ecdysozoa</taxon>
        <taxon>Arthropoda</taxon>
        <taxon>Hexapoda</taxon>
        <taxon>Insecta</taxon>
        <taxon>Pterygota</taxon>
        <taxon>Neoptera</taxon>
        <taxon>Endopterygota</taxon>
        <taxon>Coleoptera</taxon>
        <taxon>Polyphaga</taxon>
        <taxon>Cucujiformia</taxon>
        <taxon>Curculionidae</taxon>
        <taxon>Dryophthorinae</taxon>
        <taxon>Sitophilus</taxon>
    </lineage>
</organism>
<dbReference type="GO" id="GO:0007131">
    <property type="term" value="P:reciprocal meiotic recombination"/>
    <property type="evidence" value="ECO:0007669"/>
    <property type="project" value="UniProtKB-ARBA"/>
</dbReference>
<evidence type="ECO:0000256" key="6">
    <source>
        <dbReference type="ARBA" id="ARBA00022806"/>
    </source>
</evidence>
<evidence type="ECO:0000259" key="22">
    <source>
        <dbReference type="PROSITE" id="PS51194"/>
    </source>
</evidence>
<dbReference type="Gene3D" id="3.40.50.300">
    <property type="entry name" value="P-loop containing nucleotide triphosphate hydrolases"/>
    <property type="match status" value="2"/>
</dbReference>
<dbReference type="PANTHER" id="PTHR13710:SF153">
    <property type="entry name" value="RECQ-LIKE DNA HELICASE BLM"/>
    <property type="match status" value="1"/>
</dbReference>
<dbReference type="InterPro" id="IPR004589">
    <property type="entry name" value="DNA_helicase_ATP-dep_RecQ"/>
</dbReference>
<dbReference type="Gene3D" id="1.10.150.80">
    <property type="entry name" value="HRDC domain"/>
    <property type="match status" value="1"/>
</dbReference>
<feature type="domain" description="Helicase ATP-binding" evidence="21">
    <location>
        <begin position="508"/>
        <end position="683"/>
    </location>
</feature>
<evidence type="ECO:0000256" key="8">
    <source>
        <dbReference type="ARBA" id="ARBA00023125"/>
    </source>
</evidence>
<comment type="subcellular location">
    <subcellularLocation>
        <location evidence="2">Nucleus</location>
    </subcellularLocation>
</comment>
<gene>
    <name evidence="24" type="primary">LOC115878344</name>
</gene>
<dbReference type="InterPro" id="IPR036388">
    <property type="entry name" value="WH-like_DNA-bd_sf"/>
</dbReference>
<dbReference type="PROSITE" id="PS00690">
    <property type="entry name" value="DEAH_ATP_HELICASE"/>
    <property type="match status" value="1"/>
</dbReference>
<feature type="compositionally biased region" description="Basic residues" evidence="18">
    <location>
        <begin position="1198"/>
        <end position="1223"/>
    </location>
</feature>
<evidence type="ECO:0000256" key="2">
    <source>
        <dbReference type="ARBA" id="ARBA00004123"/>
    </source>
</evidence>
<feature type="compositionally biased region" description="Basic residues" evidence="18">
    <location>
        <begin position="1180"/>
        <end position="1191"/>
    </location>
</feature>
<proteinExistence type="inferred from homology"/>
<dbReference type="SMART" id="SM00956">
    <property type="entry name" value="RQC"/>
    <property type="match status" value="1"/>
</dbReference>
<evidence type="ECO:0000256" key="16">
    <source>
        <dbReference type="ARBA" id="ARBA00076271"/>
    </source>
</evidence>
<evidence type="ECO:0000313" key="23">
    <source>
        <dbReference type="Proteomes" id="UP000504635"/>
    </source>
</evidence>
<dbReference type="GO" id="GO:0008270">
    <property type="term" value="F:zinc ion binding"/>
    <property type="evidence" value="ECO:0007669"/>
    <property type="project" value="UniProtKB-KW"/>
</dbReference>
<keyword evidence="23" id="KW-1185">Reference proteome</keyword>
<feature type="domain" description="SWIM-type" evidence="19">
    <location>
        <begin position="148"/>
        <end position="185"/>
    </location>
</feature>
<evidence type="ECO:0000256" key="7">
    <source>
        <dbReference type="ARBA" id="ARBA00022840"/>
    </source>
</evidence>
<evidence type="ECO:0000256" key="5">
    <source>
        <dbReference type="ARBA" id="ARBA00022801"/>
    </source>
</evidence>
<dbReference type="PROSITE" id="PS50967">
    <property type="entry name" value="HRDC"/>
    <property type="match status" value="1"/>
</dbReference>
<evidence type="ECO:0000256" key="4">
    <source>
        <dbReference type="ARBA" id="ARBA00022741"/>
    </source>
</evidence>
<dbReference type="GO" id="GO:0016787">
    <property type="term" value="F:hydrolase activity"/>
    <property type="evidence" value="ECO:0007669"/>
    <property type="project" value="UniProtKB-KW"/>
</dbReference>
<comment type="cofactor">
    <cofactor evidence="1">
        <name>Zn(2+)</name>
        <dbReference type="ChEBI" id="CHEBI:29105"/>
    </cofactor>
</comment>
<dbReference type="Gene3D" id="1.10.10.10">
    <property type="entry name" value="Winged helix-like DNA-binding domain superfamily/Winged helix DNA-binding domain"/>
    <property type="match status" value="1"/>
</dbReference>
<feature type="region of interest" description="Disordered" evidence="18">
    <location>
        <begin position="1012"/>
        <end position="1052"/>
    </location>
</feature>
<keyword evidence="4" id="KW-0547">Nucleotide-binding</keyword>
<keyword evidence="17" id="KW-0479">Metal-binding</keyword>
<dbReference type="Pfam" id="PF00270">
    <property type="entry name" value="DEAD"/>
    <property type="match status" value="1"/>
</dbReference>
<dbReference type="Pfam" id="PF09382">
    <property type="entry name" value="RQC"/>
    <property type="match status" value="1"/>
</dbReference>
<reference evidence="24" key="1">
    <citation type="submission" date="2025-08" db="UniProtKB">
        <authorList>
            <consortium name="RefSeq"/>
        </authorList>
    </citation>
    <scope>IDENTIFICATION</scope>
    <source>
        <tissue evidence="24">Gonads</tissue>
    </source>
</reference>
<evidence type="ECO:0000256" key="3">
    <source>
        <dbReference type="ARBA" id="ARBA00005446"/>
    </source>
</evidence>
<dbReference type="SUPFAM" id="SSF47819">
    <property type="entry name" value="HRDC-like"/>
    <property type="match status" value="1"/>
</dbReference>
<feature type="domain" description="HRDC" evidence="20">
    <location>
        <begin position="1065"/>
        <end position="1145"/>
    </location>
</feature>